<evidence type="ECO:0000256" key="1">
    <source>
        <dbReference type="SAM" id="MobiDB-lite"/>
    </source>
</evidence>
<organism evidence="2 3">
    <name type="scientific">Chryseobacterium geocarposphaerae</name>
    <dbReference type="NCBI Taxonomy" id="1416776"/>
    <lineage>
        <taxon>Bacteria</taxon>
        <taxon>Pseudomonadati</taxon>
        <taxon>Bacteroidota</taxon>
        <taxon>Flavobacteriia</taxon>
        <taxon>Flavobacteriales</taxon>
        <taxon>Weeksellaceae</taxon>
        <taxon>Chryseobacterium group</taxon>
        <taxon>Chryseobacterium</taxon>
    </lineage>
</organism>
<dbReference type="Gene3D" id="2.40.128.640">
    <property type="match status" value="1"/>
</dbReference>
<evidence type="ECO:0000313" key="3">
    <source>
        <dbReference type="Proteomes" id="UP001184853"/>
    </source>
</evidence>
<keyword evidence="2" id="KW-0449">Lipoprotein</keyword>
<dbReference type="RefSeq" id="WP_115982200.1">
    <property type="nucleotide sequence ID" value="NZ_JAVDQS010000015.1"/>
</dbReference>
<dbReference type="Pfam" id="PF04170">
    <property type="entry name" value="NlpE"/>
    <property type="match status" value="1"/>
</dbReference>
<comment type="caution">
    <text evidence="2">The sequence shown here is derived from an EMBL/GenBank/DDBJ whole genome shotgun (WGS) entry which is preliminary data.</text>
</comment>
<evidence type="ECO:0000313" key="2">
    <source>
        <dbReference type="EMBL" id="MDR6406605.1"/>
    </source>
</evidence>
<keyword evidence="3" id="KW-1185">Reference proteome</keyword>
<dbReference type="Proteomes" id="UP001184853">
    <property type="component" value="Unassembled WGS sequence"/>
</dbReference>
<gene>
    <name evidence="2" type="ORF">J2781_003566</name>
</gene>
<name>A0ABU1LJ74_9FLAO</name>
<feature type="compositionally biased region" description="Basic and acidic residues" evidence="1">
    <location>
        <begin position="11"/>
        <end position="23"/>
    </location>
</feature>
<feature type="compositionally biased region" description="Polar residues" evidence="1">
    <location>
        <begin position="24"/>
        <end position="34"/>
    </location>
</feature>
<reference evidence="2 3" key="1">
    <citation type="submission" date="2023-07" db="EMBL/GenBank/DDBJ databases">
        <title>Sorghum-associated microbial communities from plants grown in Nebraska, USA.</title>
        <authorList>
            <person name="Schachtman D."/>
        </authorList>
    </citation>
    <scope>NUCLEOTIDE SEQUENCE [LARGE SCALE GENOMIC DNA]</scope>
    <source>
        <strain evidence="2 3">DS1709</strain>
    </source>
</reference>
<feature type="region of interest" description="Disordered" evidence="1">
    <location>
        <begin position="8"/>
        <end position="34"/>
    </location>
</feature>
<protein>
    <submittedName>
        <fullName evidence="2">Lipoprotein NlpE involved in copper resistance</fullName>
    </submittedName>
</protein>
<dbReference type="EMBL" id="JAVDQS010000015">
    <property type="protein sequence ID" value="MDR6406605.1"/>
    <property type="molecule type" value="Genomic_DNA"/>
</dbReference>
<sequence>MMGLLVSCTQNEKKNGPETKKDSTSTVVKNSAQEPENIKNSLNWVGTYEGTLPCASCEGIKTTITLNKDNTFNITTEYLGDKDNKFNDKGVIEWDSTGSVITLKSGQESWKYKLSENQLVHLDIDGKEIDGKMKSMYILMKK</sequence>
<accession>A0ABU1LJ74</accession>
<proteinExistence type="predicted"/>
<dbReference type="InterPro" id="IPR007298">
    <property type="entry name" value="Cu-R_lipoprotein_NlpE"/>
</dbReference>